<evidence type="ECO:0000256" key="4">
    <source>
        <dbReference type="ARBA" id="ARBA00022827"/>
    </source>
</evidence>
<dbReference type="InterPro" id="IPR036188">
    <property type="entry name" value="FAD/NAD-bd_sf"/>
</dbReference>
<dbReference type="AlphaFoldDB" id="A0A9P8HTL2"/>
<dbReference type="PROSITE" id="PS01281">
    <property type="entry name" value="GIDA_2"/>
    <property type="match status" value="1"/>
</dbReference>
<evidence type="ECO:0000259" key="5">
    <source>
        <dbReference type="Pfam" id="PF01134"/>
    </source>
</evidence>
<dbReference type="PANTHER" id="PTHR11806:SF0">
    <property type="entry name" value="PROTEIN MTO1 HOMOLOG, MITOCHONDRIAL"/>
    <property type="match status" value="1"/>
</dbReference>
<organism evidence="6 7">
    <name type="scientific">Glutinoglossum americanum</name>
    <dbReference type="NCBI Taxonomy" id="1670608"/>
    <lineage>
        <taxon>Eukaryota</taxon>
        <taxon>Fungi</taxon>
        <taxon>Dikarya</taxon>
        <taxon>Ascomycota</taxon>
        <taxon>Pezizomycotina</taxon>
        <taxon>Geoglossomycetes</taxon>
        <taxon>Geoglossales</taxon>
        <taxon>Geoglossaceae</taxon>
        <taxon>Glutinoglossum</taxon>
    </lineage>
</organism>
<dbReference type="GO" id="GO:0050660">
    <property type="term" value="F:flavin adenine dinucleotide binding"/>
    <property type="evidence" value="ECO:0007669"/>
    <property type="project" value="InterPro"/>
</dbReference>
<comment type="cofactor">
    <cofactor evidence="1">
        <name>FAD</name>
        <dbReference type="ChEBI" id="CHEBI:57692"/>
    </cofactor>
</comment>
<gene>
    <name evidence="6" type="ORF">FGG08_007700</name>
</gene>
<feature type="domain" description="MnmG N-terminal" evidence="5">
    <location>
        <begin position="1"/>
        <end position="325"/>
    </location>
</feature>
<sequence length="353" mass="38273">MLNTSKGPAVRALRAQVDVLRYPAAMQTHLAAQPNLSLLDGMVEELITRGDRTAGVRLADGTEIAASAVVITTGTFLRGLCHMGEEKWEAGRRVRGKDETAAYGLSASLSALGFPLLRLKTGTTPRIAKESVNLAQLDLHPSEPETPPFSFRTPPRYTVGPEGQELLPAWLVHTNENTHSVIRANLHRSAMYGGHIEGVGPRYCPSIEDKVVRFAEKESHQVFLEQEGWDTNELYVQGMSTSLPAEVQLSFLQTIAGLENCVMVRPGYAVEYDAVQPTELTPALMTKRLDGLFLAGQINGTSGYEEAAAQGLMAGANAALFVQGHKPFILSRSDAYIGVLIDDLVTKGVTDPY</sequence>
<comment type="similarity">
    <text evidence="2">Belongs to the MnmG family.</text>
</comment>
<dbReference type="EMBL" id="JAGHQL010000522">
    <property type="protein sequence ID" value="KAH0533504.1"/>
    <property type="molecule type" value="Genomic_DNA"/>
</dbReference>
<dbReference type="OrthoDB" id="10266265at2759"/>
<dbReference type="InterPro" id="IPR002218">
    <property type="entry name" value="MnmG-rel"/>
</dbReference>
<dbReference type="Pfam" id="PF01134">
    <property type="entry name" value="GIDA"/>
    <property type="match status" value="1"/>
</dbReference>
<feature type="non-terminal residue" evidence="6">
    <location>
        <position position="353"/>
    </location>
</feature>
<dbReference type="InterPro" id="IPR020595">
    <property type="entry name" value="MnmG-rel_CS"/>
</dbReference>
<protein>
    <recommendedName>
        <fullName evidence="5">MnmG N-terminal domain-containing protein</fullName>
    </recommendedName>
</protein>
<dbReference type="PROSITE" id="PS01280">
    <property type="entry name" value="GIDA_1"/>
    <property type="match status" value="1"/>
</dbReference>
<keyword evidence="7" id="KW-1185">Reference proteome</keyword>
<evidence type="ECO:0000313" key="6">
    <source>
        <dbReference type="EMBL" id="KAH0533504.1"/>
    </source>
</evidence>
<keyword evidence="4" id="KW-0274">FAD</keyword>
<dbReference type="Gene3D" id="3.50.50.60">
    <property type="entry name" value="FAD/NAD(P)-binding domain"/>
    <property type="match status" value="2"/>
</dbReference>
<proteinExistence type="inferred from homology"/>
<dbReference type="GO" id="GO:0005829">
    <property type="term" value="C:cytosol"/>
    <property type="evidence" value="ECO:0007669"/>
    <property type="project" value="TreeGrafter"/>
</dbReference>
<evidence type="ECO:0000256" key="1">
    <source>
        <dbReference type="ARBA" id="ARBA00001974"/>
    </source>
</evidence>
<comment type="caution">
    <text evidence="6">The sequence shown here is derived from an EMBL/GenBank/DDBJ whole genome shotgun (WGS) entry which is preliminary data.</text>
</comment>
<dbReference type="InterPro" id="IPR040131">
    <property type="entry name" value="MnmG_N"/>
</dbReference>
<dbReference type="Proteomes" id="UP000698800">
    <property type="component" value="Unassembled WGS sequence"/>
</dbReference>
<evidence type="ECO:0000313" key="7">
    <source>
        <dbReference type="Proteomes" id="UP000698800"/>
    </source>
</evidence>
<dbReference type="GO" id="GO:0002098">
    <property type="term" value="P:tRNA wobble uridine modification"/>
    <property type="evidence" value="ECO:0007669"/>
    <property type="project" value="TreeGrafter"/>
</dbReference>
<reference evidence="6" key="1">
    <citation type="submission" date="2021-03" db="EMBL/GenBank/DDBJ databases">
        <title>Comparative genomics and phylogenomic investigation of the class Geoglossomycetes provide insights into ecological specialization and systematics.</title>
        <authorList>
            <person name="Melie T."/>
            <person name="Pirro S."/>
            <person name="Miller A.N."/>
            <person name="Quandt A."/>
        </authorList>
    </citation>
    <scope>NUCLEOTIDE SEQUENCE</scope>
    <source>
        <strain evidence="6">GBOQ0MN5Z8</strain>
    </source>
</reference>
<evidence type="ECO:0000256" key="2">
    <source>
        <dbReference type="ARBA" id="ARBA00007653"/>
    </source>
</evidence>
<name>A0A9P8HTL2_9PEZI</name>
<dbReference type="GO" id="GO:0030488">
    <property type="term" value="P:tRNA methylation"/>
    <property type="evidence" value="ECO:0007669"/>
    <property type="project" value="TreeGrafter"/>
</dbReference>
<evidence type="ECO:0000256" key="3">
    <source>
        <dbReference type="ARBA" id="ARBA00022630"/>
    </source>
</evidence>
<accession>A0A9P8HTL2</accession>
<dbReference type="PANTHER" id="PTHR11806">
    <property type="entry name" value="GLUCOSE INHIBITED DIVISION PROTEIN A"/>
    <property type="match status" value="1"/>
</dbReference>
<keyword evidence="3" id="KW-0285">Flavoprotein</keyword>
<dbReference type="SUPFAM" id="SSF51905">
    <property type="entry name" value="FAD/NAD(P)-binding domain"/>
    <property type="match status" value="2"/>
</dbReference>